<dbReference type="Proteomes" id="UP000236291">
    <property type="component" value="Unassembled WGS sequence"/>
</dbReference>
<evidence type="ECO:0000256" key="1">
    <source>
        <dbReference type="SAM" id="MobiDB-lite"/>
    </source>
</evidence>
<sequence length="40" mass="4190">GVERNPTFPTGEKGDVVVDGDDDGEEGGELDVNWNEIDGG</sequence>
<reference evidence="2 3" key="1">
    <citation type="journal article" date="2014" name="Am. J. Bot.">
        <title>Genome assembly and annotation for red clover (Trifolium pratense; Fabaceae).</title>
        <authorList>
            <person name="Istvanek J."/>
            <person name="Jaros M."/>
            <person name="Krenek A."/>
            <person name="Repkova J."/>
        </authorList>
    </citation>
    <scope>NUCLEOTIDE SEQUENCE [LARGE SCALE GENOMIC DNA]</scope>
    <source>
        <strain evidence="3">cv. Tatra</strain>
        <tissue evidence="2">Young leaves</tissue>
    </source>
</reference>
<organism evidence="2 3">
    <name type="scientific">Trifolium pratense</name>
    <name type="common">Red clover</name>
    <dbReference type="NCBI Taxonomy" id="57577"/>
    <lineage>
        <taxon>Eukaryota</taxon>
        <taxon>Viridiplantae</taxon>
        <taxon>Streptophyta</taxon>
        <taxon>Embryophyta</taxon>
        <taxon>Tracheophyta</taxon>
        <taxon>Spermatophyta</taxon>
        <taxon>Magnoliopsida</taxon>
        <taxon>eudicotyledons</taxon>
        <taxon>Gunneridae</taxon>
        <taxon>Pentapetalae</taxon>
        <taxon>rosids</taxon>
        <taxon>fabids</taxon>
        <taxon>Fabales</taxon>
        <taxon>Fabaceae</taxon>
        <taxon>Papilionoideae</taxon>
        <taxon>50 kb inversion clade</taxon>
        <taxon>NPAAA clade</taxon>
        <taxon>Hologalegina</taxon>
        <taxon>IRL clade</taxon>
        <taxon>Trifolieae</taxon>
        <taxon>Trifolium</taxon>
    </lineage>
</organism>
<dbReference type="AlphaFoldDB" id="A0A2K3KQZ6"/>
<name>A0A2K3KQZ6_TRIPR</name>
<comment type="caution">
    <text evidence="2">The sequence shown here is derived from an EMBL/GenBank/DDBJ whole genome shotgun (WGS) entry which is preliminary data.</text>
</comment>
<evidence type="ECO:0000313" key="3">
    <source>
        <dbReference type="Proteomes" id="UP000236291"/>
    </source>
</evidence>
<accession>A0A2K3KQZ6</accession>
<dbReference type="EMBL" id="ASHM01106284">
    <property type="protein sequence ID" value="PNX68717.1"/>
    <property type="molecule type" value="Genomic_DNA"/>
</dbReference>
<protein>
    <submittedName>
        <fullName evidence="2">Uncharacterized protein</fullName>
    </submittedName>
</protein>
<reference evidence="2 3" key="2">
    <citation type="journal article" date="2017" name="Front. Plant Sci.">
        <title>Gene Classification and Mining of Molecular Markers Useful in Red Clover (Trifolium pratense) Breeding.</title>
        <authorList>
            <person name="Istvanek J."/>
            <person name="Dluhosova J."/>
            <person name="Dluhos P."/>
            <person name="Patkova L."/>
            <person name="Nedelnik J."/>
            <person name="Repkova J."/>
        </authorList>
    </citation>
    <scope>NUCLEOTIDE SEQUENCE [LARGE SCALE GENOMIC DNA]</scope>
    <source>
        <strain evidence="3">cv. Tatra</strain>
        <tissue evidence="2">Young leaves</tissue>
    </source>
</reference>
<gene>
    <name evidence="2" type="ORF">L195_g056320</name>
</gene>
<feature type="region of interest" description="Disordered" evidence="1">
    <location>
        <begin position="1"/>
        <end position="40"/>
    </location>
</feature>
<feature type="non-terminal residue" evidence="2">
    <location>
        <position position="1"/>
    </location>
</feature>
<proteinExistence type="predicted"/>
<feature type="compositionally biased region" description="Acidic residues" evidence="1">
    <location>
        <begin position="18"/>
        <end position="29"/>
    </location>
</feature>
<evidence type="ECO:0000313" key="2">
    <source>
        <dbReference type="EMBL" id="PNX68717.1"/>
    </source>
</evidence>